<organism evidence="6 7">
    <name type="scientific">Pelobates cultripes</name>
    <name type="common">Western spadefoot toad</name>
    <dbReference type="NCBI Taxonomy" id="61616"/>
    <lineage>
        <taxon>Eukaryota</taxon>
        <taxon>Metazoa</taxon>
        <taxon>Chordata</taxon>
        <taxon>Craniata</taxon>
        <taxon>Vertebrata</taxon>
        <taxon>Euteleostomi</taxon>
        <taxon>Amphibia</taxon>
        <taxon>Batrachia</taxon>
        <taxon>Anura</taxon>
        <taxon>Pelobatoidea</taxon>
        <taxon>Pelobatidae</taxon>
        <taxon>Pelobates</taxon>
    </lineage>
</organism>
<evidence type="ECO:0000259" key="5">
    <source>
        <dbReference type="Pfam" id="PF22873"/>
    </source>
</evidence>
<feature type="chain" id="PRO_5041916520" description="Out at first protein homolog" evidence="3">
    <location>
        <begin position="27"/>
        <end position="269"/>
    </location>
</feature>
<evidence type="ECO:0000313" key="7">
    <source>
        <dbReference type="Proteomes" id="UP001295444"/>
    </source>
</evidence>
<keyword evidence="7" id="KW-1185">Reference proteome</keyword>
<evidence type="ECO:0000256" key="3">
    <source>
        <dbReference type="SAM" id="SignalP"/>
    </source>
</evidence>
<comment type="similarity">
    <text evidence="1">Belongs to the OAF family.</text>
</comment>
<protein>
    <recommendedName>
        <fullName evidence="2">Out at first protein homolog</fullName>
    </recommendedName>
</protein>
<dbReference type="AlphaFoldDB" id="A0AAD1WNL8"/>
<evidence type="ECO:0000256" key="2">
    <source>
        <dbReference type="ARBA" id="ARBA00021639"/>
    </source>
</evidence>
<feature type="signal peptide" evidence="3">
    <location>
        <begin position="1"/>
        <end position="26"/>
    </location>
</feature>
<evidence type="ECO:0000313" key="6">
    <source>
        <dbReference type="EMBL" id="CAH2319475.1"/>
    </source>
</evidence>
<dbReference type="InterPro" id="IPR026315">
    <property type="entry name" value="Oaf"/>
</dbReference>
<proteinExistence type="inferred from homology"/>
<dbReference type="EMBL" id="OW240921">
    <property type="protein sequence ID" value="CAH2319475.1"/>
    <property type="molecule type" value="Genomic_DNA"/>
</dbReference>
<evidence type="ECO:0000256" key="1">
    <source>
        <dbReference type="ARBA" id="ARBA00005786"/>
    </source>
</evidence>
<feature type="domain" description="Out at first protein BRICHOS-like" evidence="4">
    <location>
        <begin position="26"/>
        <end position="175"/>
    </location>
</feature>
<dbReference type="InterPro" id="IPR053897">
    <property type="entry name" value="Oaf_C"/>
</dbReference>
<keyword evidence="3" id="KW-0732">Signal</keyword>
<reference evidence="6" key="1">
    <citation type="submission" date="2022-03" db="EMBL/GenBank/DDBJ databases">
        <authorList>
            <person name="Alioto T."/>
            <person name="Alioto T."/>
            <person name="Gomez Garrido J."/>
        </authorList>
    </citation>
    <scope>NUCLEOTIDE SEQUENCE</scope>
</reference>
<dbReference type="Pfam" id="PF14941">
    <property type="entry name" value="OAF_N"/>
    <property type="match status" value="1"/>
</dbReference>
<dbReference type="PANTHER" id="PTHR13423">
    <property type="entry name" value="OUT AT FIRST"/>
    <property type="match status" value="1"/>
</dbReference>
<gene>
    <name evidence="6" type="ORF">PECUL_23A050321</name>
</gene>
<name>A0AAD1WNL8_PELCU</name>
<feature type="domain" description="Out at first C-terminal" evidence="5">
    <location>
        <begin position="200"/>
        <end position="267"/>
    </location>
</feature>
<dbReference type="Pfam" id="PF22873">
    <property type="entry name" value="OAF_C"/>
    <property type="match status" value="1"/>
</dbReference>
<dbReference type="InterPro" id="IPR053894">
    <property type="entry name" value="OAF_N"/>
</dbReference>
<accession>A0AAD1WNL8</accession>
<sequence>MFPLVDLRRFFWLIVPILWCCQTSLSELRVRVRLEDGQITEETLQADSERDCITLEFRKTDGTFVTYLADFKQSVKIFRVLILGELERGQSQFQALCFITQLQSNEIIPSESMAKLRQKNPHTVRQAEEMRKIENLQMDVAVNFTKALQLSPHVHNICAEAKEAIYTRQDDVRAWLEKGIDGSMFEVLPQSSSLPALPTCKVCSREWKPCICSYRLSLEWIPCSLKYCKNRDSSGRTTTYKCGIRSCQKSYSFHFYVTQKQLCLWDEET</sequence>
<dbReference type="PANTHER" id="PTHR13423:SF2">
    <property type="entry name" value="OUT AT FIRST PROTEIN HOMOLOG"/>
    <property type="match status" value="1"/>
</dbReference>
<evidence type="ECO:0000259" key="4">
    <source>
        <dbReference type="Pfam" id="PF14941"/>
    </source>
</evidence>
<dbReference type="Proteomes" id="UP001295444">
    <property type="component" value="Chromosome 10"/>
</dbReference>